<gene>
    <name evidence="1" type="ORF">MENTE1834_LOCUS12399</name>
</gene>
<evidence type="ECO:0000313" key="2">
    <source>
        <dbReference type="Proteomes" id="UP001497535"/>
    </source>
</evidence>
<name>A0ACB0YHW8_MELEN</name>
<dbReference type="Proteomes" id="UP001497535">
    <property type="component" value="Unassembled WGS sequence"/>
</dbReference>
<evidence type="ECO:0000313" key="1">
    <source>
        <dbReference type="EMBL" id="CAK5047390.1"/>
    </source>
</evidence>
<accession>A0ACB0YHW8</accession>
<protein>
    <submittedName>
        <fullName evidence="1">Uncharacterized protein</fullName>
    </submittedName>
</protein>
<organism evidence="1 2">
    <name type="scientific">Meloidogyne enterolobii</name>
    <name type="common">Root-knot nematode worm</name>
    <name type="synonym">Meloidogyne mayaguensis</name>
    <dbReference type="NCBI Taxonomy" id="390850"/>
    <lineage>
        <taxon>Eukaryota</taxon>
        <taxon>Metazoa</taxon>
        <taxon>Ecdysozoa</taxon>
        <taxon>Nematoda</taxon>
        <taxon>Chromadorea</taxon>
        <taxon>Rhabditida</taxon>
        <taxon>Tylenchina</taxon>
        <taxon>Tylenchomorpha</taxon>
        <taxon>Tylenchoidea</taxon>
        <taxon>Meloidogynidae</taxon>
        <taxon>Meloidogyninae</taxon>
        <taxon>Meloidogyne</taxon>
    </lineage>
</organism>
<comment type="caution">
    <text evidence="1">The sequence shown here is derived from an EMBL/GenBank/DDBJ whole genome shotgun (WGS) entry which is preliminary data.</text>
</comment>
<reference evidence="1" key="1">
    <citation type="submission" date="2023-11" db="EMBL/GenBank/DDBJ databases">
        <authorList>
            <person name="Poullet M."/>
        </authorList>
    </citation>
    <scope>NUCLEOTIDE SEQUENCE</scope>
    <source>
        <strain evidence="1">E1834</strain>
    </source>
</reference>
<proteinExistence type="predicted"/>
<keyword evidence="2" id="KW-1185">Reference proteome</keyword>
<dbReference type="EMBL" id="CAVMJV010000012">
    <property type="protein sequence ID" value="CAK5047390.1"/>
    <property type="molecule type" value="Genomic_DNA"/>
</dbReference>
<sequence>MLASWIFLFLTISPFSAINYSEEKLTEHRTAINERINQLIENYNKAINAGDHVKVNQIREEKIKFIIGRLNDFTKLKTVVDYNSFLLQYGLSREMVNENFFMGFR</sequence>